<accession>A0ABZ2C0U4</accession>
<evidence type="ECO:0008006" key="3">
    <source>
        <dbReference type="Google" id="ProtNLM"/>
    </source>
</evidence>
<organism evidence="1 2">
    <name type="scientific">Roseobacter fucihabitans</name>
    <dbReference type="NCBI Taxonomy" id="1537242"/>
    <lineage>
        <taxon>Bacteria</taxon>
        <taxon>Pseudomonadati</taxon>
        <taxon>Pseudomonadota</taxon>
        <taxon>Alphaproteobacteria</taxon>
        <taxon>Rhodobacterales</taxon>
        <taxon>Roseobacteraceae</taxon>
        <taxon>Roseobacter</taxon>
    </lineage>
</organism>
<sequence>MVDETLADIVHLSGRFIRSARIDMDLSGTPPLEGYVLQASTEKSLAAMATAIAAGSQNAFTWTGPYGGGKSSTALLLGNLVAGTEDGKKLARKIAGRNLSKAIDGAFSLDRGPWTVIPVTGSRSSLRFAVSKTLAVGLGWSAQRSKKAESSDEALLDELRNAAASTGILLILDELGKFLEAAADNDHDAHLLQDIAEISARSDGRLIVIGILHQSFEAYADKMAASARQEWAKIQGRYQDLSFLSASDETVRLLGRAIEAEKQPASAARNSKKLAELVAKKRPTDEEELTAALTQAWPLNPICALLLGGITRRSFGQNERSIFGFLASEEPGGFREFLAATPAQSSETFNPLQLWDYLQTNFGLALASGALGPQMSLALEAIEKAEALGSKLHVSLAKSAALIEIFKNGTGLSVDDETFRVAVPAVPEKAFSEALDNLCEWGVFLRQSRTGGYALFAGSDFDLDAALERYGKRATSSDLTHVAAAAGLDHVVAKRHYFDVGVLRNFALHLECLNETFDQKEFLKSVTRKAAAGSGVMVLVVAPNRADAPDIQRMMEELQSVLKQSGLIAAVSLAGQGRRLVEDASDLAALKLVQTQMPQIAGDRIARRAIRAREATLRNRSSVYLQGMLQDARWTVAGAEAGFELGTSLSAAASSLADRAFLSCPIIHSELLQKDRPSSSAAAALRALCHAMVENKHEKNLGFEGFPAAFGLYLTTLVPAGLHRETNGTYGFHSPSNGEVGQSLKPAWKILNKAKEQSLASVYSSWKSAPFGMKLGVMPILALAFMLSKRDSYAVYQDSRFVAELDDVFVDRMLQDPESVTLKKASRSDQQLAFLSRLAERINAADPSALSVASAAFQRIEALTDYAIRTTRLSKDTCRIRDVIRRADDPEAMLFDALPNLNIKGDLVEKIVFAIDECEAAFQSLRSELRAAIAKAIGVAPDTFEGAKERAQSVEGLSSDLKFEAFAMRLGEIEAGQGTIEALAGTLQPKPMRDWSDRNREGALSEVAQLGRRFRQAEAVAMMRARKSNTEAIALIVGVDPNQPPILQSFELSESEKATASALARSIVGDLKKGNLNHELKLAALARAVAALTDDIDQVEA</sequence>
<reference evidence="1 2" key="1">
    <citation type="submission" date="2015-07" db="EMBL/GenBank/DDBJ databases">
        <authorList>
            <person name="Voget S."/>
            <person name="Dogs M."/>
            <person name="Brinkhoff T.H."/>
            <person name="Daniel R."/>
        </authorList>
    </citation>
    <scope>NUCLEOTIDE SEQUENCE [LARGE SCALE GENOMIC DNA]</scope>
    <source>
        <strain evidence="1 2">B14</strain>
        <plasmid evidence="1 2">pROLI83</plasmid>
    </source>
</reference>
<geneLocation type="plasmid" evidence="1 2">
    <name>pROLI83</name>
</geneLocation>
<protein>
    <recommendedName>
        <fullName evidence="3">ATP-binding protein</fullName>
    </recommendedName>
</protein>
<evidence type="ECO:0000313" key="1">
    <source>
        <dbReference type="EMBL" id="WVX51613.1"/>
    </source>
</evidence>
<name>A0ABZ2C0U4_9RHOB</name>
<keyword evidence="2" id="KW-1185">Reference proteome</keyword>
<proteinExistence type="predicted"/>
<keyword evidence="1" id="KW-0614">Plasmid</keyword>
<gene>
    <name evidence="1" type="ORF">ROLI_047150</name>
</gene>
<evidence type="ECO:0000313" key="2">
    <source>
        <dbReference type="Proteomes" id="UP001318682"/>
    </source>
</evidence>
<reference evidence="1 2" key="2">
    <citation type="submission" date="2024-01" db="EMBL/GenBank/DDBJ databases">
        <title>Roseobacter fucihabitans sp. nov., isolated from the brown alga Fucus spiralis.</title>
        <authorList>
            <person name="Hahnke S."/>
            <person name="Berger M."/>
            <person name="Schlingloff A."/>
            <person name="Athale I."/>
            <person name="Neumann-Schaal M."/>
            <person name="Adenaya A."/>
            <person name="Poehlein A."/>
            <person name="Daniel R."/>
            <person name="Pertersen J."/>
            <person name="Brinkhoff T."/>
        </authorList>
    </citation>
    <scope>NUCLEOTIDE SEQUENCE [LARGE SCALE GENOMIC DNA]</scope>
    <source>
        <strain evidence="1 2">B14</strain>
        <plasmid evidence="1 2">pROLI83</plasmid>
    </source>
</reference>
<dbReference type="Proteomes" id="UP001318682">
    <property type="component" value="Plasmid pROLI83"/>
</dbReference>
<dbReference type="RefSeq" id="WP_187430178.1">
    <property type="nucleotide sequence ID" value="NZ_CP143425.1"/>
</dbReference>
<dbReference type="EMBL" id="CP143425">
    <property type="protein sequence ID" value="WVX51613.1"/>
    <property type="molecule type" value="Genomic_DNA"/>
</dbReference>